<dbReference type="GeneID" id="17251741"/>
<evidence type="ECO:0000313" key="2">
    <source>
        <dbReference type="Proteomes" id="UP000013827"/>
    </source>
</evidence>
<dbReference type="CDD" id="cd02440">
    <property type="entry name" value="AdoMet_MTases"/>
    <property type="match status" value="1"/>
</dbReference>
<dbReference type="KEGG" id="ehx:EMIHUDRAFT_220114"/>
<dbReference type="PANTHER" id="PTHR14614">
    <property type="entry name" value="HEPATOCELLULAR CARCINOMA-ASSOCIATED ANTIGEN"/>
    <property type="match status" value="1"/>
</dbReference>
<reference evidence="2" key="1">
    <citation type="journal article" date="2013" name="Nature">
        <title>Pan genome of the phytoplankton Emiliania underpins its global distribution.</title>
        <authorList>
            <person name="Read B.A."/>
            <person name="Kegel J."/>
            <person name="Klute M.J."/>
            <person name="Kuo A."/>
            <person name="Lefebvre S.C."/>
            <person name="Maumus F."/>
            <person name="Mayer C."/>
            <person name="Miller J."/>
            <person name="Monier A."/>
            <person name="Salamov A."/>
            <person name="Young J."/>
            <person name="Aguilar M."/>
            <person name="Claverie J.M."/>
            <person name="Frickenhaus S."/>
            <person name="Gonzalez K."/>
            <person name="Herman E.K."/>
            <person name="Lin Y.C."/>
            <person name="Napier J."/>
            <person name="Ogata H."/>
            <person name="Sarno A.F."/>
            <person name="Shmutz J."/>
            <person name="Schroeder D."/>
            <person name="de Vargas C."/>
            <person name="Verret F."/>
            <person name="von Dassow P."/>
            <person name="Valentin K."/>
            <person name="Van de Peer Y."/>
            <person name="Wheeler G."/>
            <person name="Dacks J.B."/>
            <person name="Delwiche C.F."/>
            <person name="Dyhrman S.T."/>
            <person name="Glockner G."/>
            <person name="John U."/>
            <person name="Richards T."/>
            <person name="Worden A.Z."/>
            <person name="Zhang X."/>
            <person name="Grigoriev I.V."/>
            <person name="Allen A.E."/>
            <person name="Bidle K."/>
            <person name="Borodovsky M."/>
            <person name="Bowler C."/>
            <person name="Brownlee C."/>
            <person name="Cock J.M."/>
            <person name="Elias M."/>
            <person name="Gladyshev V.N."/>
            <person name="Groth M."/>
            <person name="Guda C."/>
            <person name="Hadaegh A."/>
            <person name="Iglesias-Rodriguez M.D."/>
            <person name="Jenkins J."/>
            <person name="Jones B.M."/>
            <person name="Lawson T."/>
            <person name="Leese F."/>
            <person name="Lindquist E."/>
            <person name="Lobanov A."/>
            <person name="Lomsadze A."/>
            <person name="Malik S.B."/>
            <person name="Marsh M.E."/>
            <person name="Mackinder L."/>
            <person name="Mock T."/>
            <person name="Mueller-Roeber B."/>
            <person name="Pagarete A."/>
            <person name="Parker M."/>
            <person name="Probert I."/>
            <person name="Quesneville H."/>
            <person name="Raines C."/>
            <person name="Rensing S.A."/>
            <person name="Riano-Pachon D.M."/>
            <person name="Richier S."/>
            <person name="Rokitta S."/>
            <person name="Shiraiwa Y."/>
            <person name="Soanes D.M."/>
            <person name="van der Giezen M."/>
            <person name="Wahlund T.M."/>
            <person name="Williams B."/>
            <person name="Wilson W."/>
            <person name="Wolfe G."/>
            <person name="Wurch L.L."/>
        </authorList>
    </citation>
    <scope>NUCLEOTIDE SEQUENCE</scope>
</reference>
<dbReference type="Pfam" id="PF10294">
    <property type="entry name" value="Methyltransf_16"/>
    <property type="match status" value="1"/>
</dbReference>
<dbReference type="SUPFAM" id="SSF53335">
    <property type="entry name" value="S-adenosyl-L-methionine-dependent methyltransferases"/>
    <property type="match status" value="1"/>
</dbReference>
<evidence type="ECO:0000313" key="1">
    <source>
        <dbReference type="EnsemblProtists" id="EOD05649"/>
    </source>
</evidence>
<dbReference type="AlphaFoldDB" id="A0A0D3I314"/>
<proteinExistence type="predicted"/>
<reference evidence="1" key="2">
    <citation type="submission" date="2024-10" db="UniProtKB">
        <authorList>
            <consortium name="EnsemblProtists"/>
        </authorList>
    </citation>
    <scope>IDENTIFICATION</scope>
</reference>
<dbReference type="Gene3D" id="3.40.50.150">
    <property type="entry name" value="Vaccinia Virus protein VP39"/>
    <property type="match status" value="1"/>
</dbReference>
<keyword evidence="2" id="KW-1185">Reference proteome</keyword>
<organism evidence="1 2">
    <name type="scientific">Emiliania huxleyi (strain CCMP1516)</name>
    <dbReference type="NCBI Taxonomy" id="280463"/>
    <lineage>
        <taxon>Eukaryota</taxon>
        <taxon>Haptista</taxon>
        <taxon>Haptophyta</taxon>
        <taxon>Prymnesiophyceae</taxon>
        <taxon>Isochrysidales</taxon>
        <taxon>Noelaerhabdaceae</taxon>
        <taxon>Emiliania</taxon>
    </lineage>
</organism>
<dbReference type="HOGENOM" id="CLU_1565802_0_0_1"/>
<dbReference type="EnsemblProtists" id="EOD05649">
    <property type="protein sequence ID" value="EOD05649"/>
    <property type="gene ID" value="EMIHUDRAFT_220114"/>
</dbReference>
<dbReference type="Proteomes" id="UP000013827">
    <property type="component" value="Unassembled WGS sequence"/>
</dbReference>
<dbReference type="RefSeq" id="XP_005758078.1">
    <property type="nucleotide sequence ID" value="XM_005758021.1"/>
</dbReference>
<dbReference type="InterPro" id="IPR029063">
    <property type="entry name" value="SAM-dependent_MTases_sf"/>
</dbReference>
<dbReference type="PaxDb" id="2903-EOD05649"/>
<name>A0A0D3I314_EMIH1</name>
<sequence>MPAVPLRTVAEDRCLIETTVTALASYLALDPVGSTAIRGKRVVELGCGTGLCGIVAARLGASQVLLTDGNPDLLDRTRANVKRNLDSSDRAAVESAAWRPLATCVRELLRPKERTLLLAEAGHEATPAESSVAGFQACAEGAGLRFDGVERLGYGETLLVRAGRGSEGCGC</sequence>
<accession>A0A0D3I314</accession>
<dbReference type="InterPro" id="IPR019410">
    <property type="entry name" value="Methyltransf_16"/>
</dbReference>
<protein>
    <recommendedName>
        <fullName evidence="3">Methyltransferase small domain-containing protein</fullName>
    </recommendedName>
</protein>
<evidence type="ECO:0008006" key="3">
    <source>
        <dbReference type="Google" id="ProtNLM"/>
    </source>
</evidence>